<accession>A0A645H7G1</accession>
<dbReference type="AlphaFoldDB" id="A0A645H7G1"/>
<organism evidence="1">
    <name type="scientific">bioreactor metagenome</name>
    <dbReference type="NCBI Taxonomy" id="1076179"/>
    <lineage>
        <taxon>unclassified sequences</taxon>
        <taxon>metagenomes</taxon>
        <taxon>ecological metagenomes</taxon>
    </lineage>
</organism>
<name>A0A645H7G1_9ZZZZ</name>
<reference evidence="1" key="1">
    <citation type="submission" date="2019-08" db="EMBL/GenBank/DDBJ databases">
        <authorList>
            <person name="Kucharzyk K."/>
            <person name="Murdoch R.W."/>
            <person name="Higgins S."/>
            <person name="Loffler F."/>
        </authorList>
    </citation>
    <scope>NUCLEOTIDE SEQUENCE</scope>
</reference>
<proteinExistence type="predicted"/>
<gene>
    <name evidence="1" type="ORF">SDC9_182114</name>
</gene>
<comment type="caution">
    <text evidence="1">The sequence shown here is derived from an EMBL/GenBank/DDBJ whole genome shotgun (WGS) entry which is preliminary data.</text>
</comment>
<sequence length="92" mass="10603">MDGQAGGNGAIQKPNPLRMFQQKRNQRRLPVVNMNQIRFPGQKLRQVSDRLGEKDKTLRVIRVIQSVMLIDTGAIEKLFLLNKVVSEPFFHF</sequence>
<evidence type="ECO:0000313" key="1">
    <source>
        <dbReference type="EMBL" id="MPN34620.1"/>
    </source>
</evidence>
<protein>
    <submittedName>
        <fullName evidence="1">Uncharacterized protein</fullName>
    </submittedName>
</protein>
<dbReference type="EMBL" id="VSSQ01087759">
    <property type="protein sequence ID" value="MPN34620.1"/>
    <property type="molecule type" value="Genomic_DNA"/>
</dbReference>